<dbReference type="EMBL" id="JAGPNK010000029">
    <property type="protein sequence ID" value="KAH7303744.1"/>
    <property type="molecule type" value="Genomic_DNA"/>
</dbReference>
<evidence type="ECO:0000256" key="1">
    <source>
        <dbReference type="SAM" id="Phobius"/>
    </source>
</evidence>
<accession>A0A8K0SDY9</accession>
<evidence type="ECO:0000313" key="2">
    <source>
        <dbReference type="EMBL" id="KAH7303744.1"/>
    </source>
</evidence>
<keyword evidence="1" id="KW-1133">Transmembrane helix</keyword>
<sequence length="281" mass="30796">MSPVITTRSDPAGCQGDDCTSYLVTGGLESLTPWLPETHSTYSQVRVNDMPSVQMDVEISRNDTFLQDECDVFGAENLTIGMKLCIAMAPGSSGSLRVGLFICSVGIGEHDCLPVDPFFPNMTVHSSFFTRQVTIVASRSNYSIVSVGDKTDPAPYNWEARDIDAYRTAFRWLLNYTAAGIPAPSSTIEIFYTARNQLSSRSTSGILTQNVHGLLVFPFWLFNVNNWGNTEAYNLRMQASPRFGFGGASLIGLSWVVLSVGIDFLCIGLGKGETWSVERPE</sequence>
<proteinExistence type="predicted"/>
<dbReference type="Proteomes" id="UP000813444">
    <property type="component" value="Unassembled WGS sequence"/>
</dbReference>
<organism evidence="2 3">
    <name type="scientific">Stachybotrys elegans</name>
    <dbReference type="NCBI Taxonomy" id="80388"/>
    <lineage>
        <taxon>Eukaryota</taxon>
        <taxon>Fungi</taxon>
        <taxon>Dikarya</taxon>
        <taxon>Ascomycota</taxon>
        <taxon>Pezizomycotina</taxon>
        <taxon>Sordariomycetes</taxon>
        <taxon>Hypocreomycetidae</taxon>
        <taxon>Hypocreales</taxon>
        <taxon>Stachybotryaceae</taxon>
        <taxon>Stachybotrys</taxon>
    </lineage>
</organism>
<keyword evidence="1" id="KW-0472">Membrane</keyword>
<keyword evidence="3" id="KW-1185">Reference proteome</keyword>
<gene>
    <name evidence="2" type="ORF">B0I35DRAFT_446247</name>
</gene>
<dbReference type="OrthoDB" id="5083987at2759"/>
<reference evidence="2" key="1">
    <citation type="journal article" date="2021" name="Nat. Commun.">
        <title>Genetic determinants of endophytism in the Arabidopsis root mycobiome.</title>
        <authorList>
            <person name="Mesny F."/>
            <person name="Miyauchi S."/>
            <person name="Thiergart T."/>
            <person name="Pickel B."/>
            <person name="Atanasova L."/>
            <person name="Karlsson M."/>
            <person name="Huettel B."/>
            <person name="Barry K.W."/>
            <person name="Haridas S."/>
            <person name="Chen C."/>
            <person name="Bauer D."/>
            <person name="Andreopoulos W."/>
            <person name="Pangilinan J."/>
            <person name="LaButti K."/>
            <person name="Riley R."/>
            <person name="Lipzen A."/>
            <person name="Clum A."/>
            <person name="Drula E."/>
            <person name="Henrissat B."/>
            <person name="Kohler A."/>
            <person name="Grigoriev I.V."/>
            <person name="Martin F.M."/>
            <person name="Hacquard S."/>
        </authorList>
    </citation>
    <scope>NUCLEOTIDE SEQUENCE</scope>
    <source>
        <strain evidence="2">MPI-CAGE-CH-0235</strain>
    </source>
</reference>
<keyword evidence="1" id="KW-0812">Transmembrane</keyword>
<comment type="caution">
    <text evidence="2">The sequence shown here is derived from an EMBL/GenBank/DDBJ whole genome shotgun (WGS) entry which is preliminary data.</text>
</comment>
<feature type="transmembrane region" description="Helical" evidence="1">
    <location>
        <begin position="243"/>
        <end position="269"/>
    </location>
</feature>
<name>A0A8K0SDY9_9HYPO</name>
<evidence type="ECO:0000313" key="3">
    <source>
        <dbReference type="Proteomes" id="UP000813444"/>
    </source>
</evidence>
<dbReference type="AlphaFoldDB" id="A0A8K0SDY9"/>
<protein>
    <submittedName>
        <fullName evidence="2">Uncharacterized protein</fullName>
    </submittedName>
</protein>